<comment type="caution">
    <text evidence="2">The sequence shown here is derived from an EMBL/GenBank/DDBJ whole genome shotgun (WGS) entry which is preliminary data.</text>
</comment>
<dbReference type="InterPro" id="IPR000462">
    <property type="entry name" value="CDP-OH_P_trans"/>
</dbReference>
<evidence type="ECO:0000313" key="3">
    <source>
        <dbReference type="Proteomes" id="UP000176593"/>
    </source>
</evidence>
<dbReference type="EMBL" id="MGEQ01000002">
    <property type="protein sequence ID" value="OGL88042.1"/>
    <property type="molecule type" value="Genomic_DNA"/>
</dbReference>
<evidence type="ECO:0000313" key="2">
    <source>
        <dbReference type="EMBL" id="OGL88042.1"/>
    </source>
</evidence>
<reference evidence="2 3" key="1">
    <citation type="journal article" date="2016" name="Nat. Commun.">
        <title>Thousands of microbial genomes shed light on interconnected biogeochemical processes in an aquifer system.</title>
        <authorList>
            <person name="Anantharaman K."/>
            <person name="Brown C.T."/>
            <person name="Hug L.A."/>
            <person name="Sharon I."/>
            <person name="Castelle C.J."/>
            <person name="Probst A.J."/>
            <person name="Thomas B.C."/>
            <person name="Singh A."/>
            <person name="Wilkins M.J."/>
            <person name="Karaoz U."/>
            <person name="Brodie E.L."/>
            <person name="Williams K.H."/>
            <person name="Hubbard S.S."/>
            <person name="Banfield J.F."/>
        </authorList>
    </citation>
    <scope>NUCLEOTIDE SEQUENCE [LARGE SCALE GENOMIC DNA]</scope>
</reference>
<evidence type="ECO:0008006" key="4">
    <source>
        <dbReference type="Google" id="ProtNLM"/>
    </source>
</evidence>
<feature type="transmembrane region" description="Helical" evidence="1">
    <location>
        <begin position="42"/>
        <end position="61"/>
    </location>
</feature>
<dbReference type="Gene3D" id="1.20.120.1760">
    <property type="match status" value="2"/>
</dbReference>
<protein>
    <recommendedName>
        <fullName evidence="4">CDP-alcohol phosphatidyltransferase</fullName>
    </recommendedName>
</protein>
<feature type="transmembrane region" description="Helical" evidence="1">
    <location>
        <begin position="220"/>
        <end position="239"/>
    </location>
</feature>
<gene>
    <name evidence="2" type="ORF">A3I41_02955</name>
</gene>
<accession>A0A1F7VBX8</accession>
<feature type="transmembrane region" description="Helical" evidence="1">
    <location>
        <begin position="97"/>
        <end position="118"/>
    </location>
</feature>
<keyword evidence="1" id="KW-0812">Transmembrane</keyword>
<proteinExistence type="predicted"/>
<name>A0A1F7VBX8_9BACT</name>
<dbReference type="InterPro" id="IPR043130">
    <property type="entry name" value="CDP-OH_PTrfase_TM_dom"/>
</dbReference>
<dbReference type="Pfam" id="PF01066">
    <property type="entry name" value="CDP-OH_P_transf"/>
    <property type="match status" value="1"/>
</dbReference>
<evidence type="ECO:0000256" key="1">
    <source>
        <dbReference type="SAM" id="Phobius"/>
    </source>
</evidence>
<dbReference type="GO" id="GO:0016780">
    <property type="term" value="F:phosphotransferase activity, for other substituted phosphate groups"/>
    <property type="evidence" value="ECO:0007669"/>
    <property type="project" value="InterPro"/>
</dbReference>
<dbReference type="Proteomes" id="UP000176593">
    <property type="component" value="Unassembled WGS sequence"/>
</dbReference>
<feature type="transmembrane region" description="Helical" evidence="1">
    <location>
        <begin position="260"/>
        <end position="279"/>
    </location>
</feature>
<dbReference type="AlphaFoldDB" id="A0A1F7VBX8"/>
<feature type="transmembrane region" description="Helical" evidence="1">
    <location>
        <begin position="285"/>
        <end position="304"/>
    </location>
</feature>
<organism evidence="2 3">
    <name type="scientific">Candidatus Uhrbacteria bacterium RIFCSPLOWO2_02_FULL_48_18</name>
    <dbReference type="NCBI Taxonomy" id="1802408"/>
    <lineage>
        <taxon>Bacteria</taxon>
        <taxon>Candidatus Uhriibacteriota</taxon>
    </lineage>
</organism>
<keyword evidence="1" id="KW-0472">Membrane</keyword>
<keyword evidence="1" id="KW-1133">Transmembrane helix</keyword>
<feature type="transmembrane region" description="Helical" evidence="1">
    <location>
        <begin position="125"/>
        <end position="144"/>
    </location>
</feature>
<feature type="transmembrane region" description="Helical" evidence="1">
    <location>
        <begin position="68"/>
        <end position="85"/>
    </location>
</feature>
<dbReference type="GO" id="GO:0016020">
    <property type="term" value="C:membrane"/>
    <property type="evidence" value="ECO:0007669"/>
    <property type="project" value="InterPro"/>
</dbReference>
<sequence>MDQDDRKVADLLEDQDIVDRKFADRVAKRFDDIETTPNWLTVWRIILAVPTLLCFFIANLFVNKNQDFTLWLWGTLGTALLYMSHELWNFYHKKNDMLVTTSRLLFFSPFLTVSAFAIQSLHRDALIWLLCMTAGGLFYIWAALLDAFDGALARFQDDRDKIPKHARPRTSESDEYNLPFSKRLNLQGSSHYGGVLDPLSDKILYFVTVFPLGWNTVEHLYLLFSLFVALLLTLIRFRAIRRAFEIAGKGSANRFGKYKIWVEVATVAALALLLMGPFRVLCANILIGTALIIGILSLAGHAWLGYKKAVALRKAAAARRKSSSSLRIVK</sequence>
<dbReference type="GO" id="GO:0008654">
    <property type="term" value="P:phospholipid biosynthetic process"/>
    <property type="evidence" value="ECO:0007669"/>
    <property type="project" value="InterPro"/>
</dbReference>